<dbReference type="Gene3D" id="1.10.443.10">
    <property type="entry name" value="Intergrase catalytic core"/>
    <property type="match status" value="1"/>
</dbReference>
<keyword evidence="4" id="KW-1185">Reference proteome</keyword>
<organism evidence="3 4">
    <name type="scientific">Skermanella stibiiresistens SB22</name>
    <dbReference type="NCBI Taxonomy" id="1385369"/>
    <lineage>
        <taxon>Bacteria</taxon>
        <taxon>Pseudomonadati</taxon>
        <taxon>Pseudomonadota</taxon>
        <taxon>Alphaproteobacteria</taxon>
        <taxon>Rhodospirillales</taxon>
        <taxon>Azospirillaceae</taxon>
        <taxon>Skermanella</taxon>
    </lineage>
</organism>
<name>W9GW59_9PROT</name>
<evidence type="ECO:0000256" key="2">
    <source>
        <dbReference type="SAM" id="MobiDB-lite"/>
    </source>
</evidence>
<feature type="region of interest" description="Disordered" evidence="2">
    <location>
        <begin position="1"/>
        <end position="28"/>
    </location>
</feature>
<dbReference type="EMBL" id="AVFL01000078">
    <property type="protein sequence ID" value="EWY35713.1"/>
    <property type="molecule type" value="Genomic_DNA"/>
</dbReference>
<evidence type="ECO:0008006" key="5">
    <source>
        <dbReference type="Google" id="ProtNLM"/>
    </source>
</evidence>
<proteinExistence type="predicted"/>
<evidence type="ECO:0000313" key="3">
    <source>
        <dbReference type="EMBL" id="EWY35713.1"/>
    </source>
</evidence>
<accession>W9GW59</accession>
<dbReference type="SUPFAM" id="SSF56349">
    <property type="entry name" value="DNA breaking-rejoining enzymes"/>
    <property type="match status" value="1"/>
</dbReference>
<comment type="caution">
    <text evidence="3">The sequence shown here is derived from an EMBL/GenBank/DDBJ whole genome shotgun (WGS) entry which is preliminary data.</text>
</comment>
<dbReference type="GO" id="GO:0015074">
    <property type="term" value="P:DNA integration"/>
    <property type="evidence" value="ECO:0007669"/>
    <property type="project" value="InterPro"/>
</dbReference>
<dbReference type="InterPro" id="IPR011010">
    <property type="entry name" value="DNA_brk_join_enz"/>
</dbReference>
<dbReference type="GO" id="GO:0003677">
    <property type="term" value="F:DNA binding"/>
    <property type="evidence" value="ECO:0007669"/>
    <property type="project" value="InterPro"/>
</dbReference>
<evidence type="ECO:0000256" key="1">
    <source>
        <dbReference type="ARBA" id="ARBA00023172"/>
    </source>
</evidence>
<keyword evidence="1" id="KW-0233">DNA recombination</keyword>
<dbReference type="AlphaFoldDB" id="W9GW59"/>
<reference evidence="3 4" key="1">
    <citation type="submission" date="2013-08" db="EMBL/GenBank/DDBJ databases">
        <title>The genome sequence of Skermanella stibiiresistens.</title>
        <authorList>
            <person name="Zhu W."/>
            <person name="Wang G."/>
        </authorList>
    </citation>
    <scope>NUCLEOTIDE SEQUENCE [LARGE SCALE GENOMIC DNA]</scope>
    <source>
        <strain evidence="3 4">SB22</strain>
    </source>
</reference>
<dbReference type="RefSeq" id="WP_037462202.1">
    <property type="nucleotide sequence ID" value="NZ_AVFL01000078.1"/>
</dbReference>
<evidence type="ECO:0000313" key="4">
    <source>
        <dbReference type="Proteomes" id="UP000019486"/>
    </source>
</evidence>
<dbReference type="GO" id="GO:0006310">
    <property type="term" value="P:DNA recombination"/>
    <property type="evidence" value="ECO:0007669"/>
    <property type="project" value="UniProtKB-KW"/>
</dbReference>
<dbReference type="InterPro" id="IPR013762">
    <property type="entry name" value="Integrase-like_cat_sf"/>
</dbReference>
<protein>
    <recommendedName>
        <fullName evidence="5">Tyr recombinase domain-containing protein</fullName>
    </recommendedName>
</protein>
<dbReference type="Proteomes" id="UP000019486">
    <property type="component" value="Unassembled WGS sequence"/>
</dbReference>
<gene>
    <name evidence="3" type="ORF">N825_37410</name>
</gene>
<dbReference type="STRING" id="1385369.N825_37410"/>
<sequence length="341" mass="38937">MTSPTSFVRMSRAGRWRARGGGSRGARAQDRQFRQVNATLLNGATIFVALARILGVGNSVIEQLIELRDRVDPRLRERRRGRDGTVRRIYHDVQIGPRHAERLAQFRDPAKLRAWFELPETLWERMRALVRDGTPPTPEQINDAIVCVIYHVTVGGCPVRRANLASLRIGGPGRNLLLPTRAEQPGHVRLDWWETKNRTELNVELTPRAVEVIAHYLEHFRPRLMANVGSAQDNPHLFPAGGQGHRDGTLLNRASVDRNREIGGFVLNMHVQRHLTAFIILTHDPGAMDIVQRVLGNRSRRTTERYYAQIDDIVAQRRYHELLELARLDAHQLPLLGRSRR</sequence>